<keyword evidence="6 9" id="KW-0408">Iron</keyword>
<dbReference type="GO" id="GO:0046872">
    <property type="term" value="F:metal ion binding"/>
    <property type="evidence" value="ECO:0007669"/>
    <property type="project" value="UniProtKB-KW"/>
</dbReference>
<dbReference type="PIRSF" id="PIRSF038928">
    <property type="entry name" value="Catalase_clade1-3"/>
    <property type="match status" value="1"/>
</dbReference>
<reference evidence="12 13" key="1">
    <citation type="submission" date="2020-08" db="EMBL/GenBank/DDBJ databases">
        <title>A Genomic Blueprint of the Chicken Gut Microbiome.</title>
        <authorList>
            <person name="Gilroy R."/>
            <person name="Ravi A."/>
            <person name="Getino M."/>
            <person name="Pursley I."/>
            <person name="Horton D.L."/>
            <person name="Alikhan N.-F."/>
            <person name="Baker D."/>
            <person name="Gharbi K."/>
            <person name="Hall N."/>
            <person name="Watson M."/>
            <person name="Adriaenssens E.M."/>
            <person name="Foster-Nyarko E."/>
            <person name="Jarju S."/>
            <person name="Secka A."/>
            <person name="Antonio M."/>
            <person name="Oren A."/>
            <person name="Chaudhuri R."/>
            <person name="La Ragione R.M."/>
            <person name="Hildebrand F."/>
            <person name="Pallen M.J."/>
        </authorList>
    </citation>
    <scope>NUCLEOTIDE SEQUENCE [LARGE SCALE GENOMIC DNA]</scope>
    <source>
        <strain evidence="12 13">Sa1YVA5</strain>
    </source>
</reference>
<dbReference type="GO" id="GO:0042542">
    <property type="term" value="P:response to hydrogen peroxide"/>
    <property type="evidence" value="ECO:0007669"/>
    <property type="project" value="TreeGrafter"/>
</dbReference>
<dbReference type="InterPro" id="IPR018028">
    <property type="entry name" value="Catalase"/>
</dbReference>
<dbReference type="PRINTS" id="PR00067">
    <property type="entry name" value="CATALASE"/>
</dbReference>
<keyword evidence="3 9" id="KW-0349">Heme</keyword>
<dbReference type="RefSeq" id="WP_191733181.1">
    <property type="nucleotide sequence ID" value="NZ_JACSPR010000003.1"/>
</dbReference>
<dbReference type="PROSITE" id="PS51402">
    <property type="entry name" value="CATALASE_3"/>
    <property type="match status" value="1"/>
</dbReference>
<dbReference type="SMART" id="SM01060">
    <property type="entry name" value="Catalase"/>
    <property type="match status" value="1"/>
</dbReference>
<dbReference type="GO" id="GO:0020037">
    <property type="term" value="F:heme binding"/>
    <property type="evidence" value="ECO:0007669"/>
    <property type="project" value="InterPro"/>
</dbReference>
<dbReference type="EC" id="1.11.1.6" evidence="12"/>
<dbReference type="AlphaFoldDB" id="A0A8I0HDW6"/>
<keyword evidence="2 12" id="KW-0575">Peroxidase</keyword>
<keyword evidence="5 12" id="KW-0560">Oxidoreductase</keyword>
<dbReference type="InterPro" id="IPR024711">
    <property type="entry name" value="Catalase_clade1/3"/>
</dbReference>
<evidence type="ECO:0000256" key="8">
    <source>
        <dbReference type="PIRSR" id="PIRSR038928-1"/>
    </source>
</evidence>
<dbReference type="Pfam" id="PF00199">
    <property type="entry name" value="Catalase"/>
    <property type="match status" value="1"/>
</dbReference>
<keyword evidence="4 9" id="KW-0479">Metal-binding</keyword>
<organism evidence="12 13">
    <name type="scientific">Corynebacterium gallinarum</name>
    <dbReference type="NCBI Taxonomy" id="2762214"/>
    <lineage>
        <taxon>Bacteria</taxon>
        <taxon>Bacillati</taxon>
        <taxon>Actinomycetota</taxon>
        <taxon>Actinomycetes</taxon>
        <taxon>Mycobacteriales</taxon>
        <taxon>Corynebacteriaceae</taxon>
        <taxon>Corynebacterium</taxon>
    </lineage>
</organism>
<dbReference type="GO" id="GO:0004096">
    <property type="term" value="F:catalase activity"/>
    <property type="evidence" value="ECO:0007669"/>
    <property type="project" value="UniProtKB-EC"/>
</dbReference>
<dbReference type="Gene3D" id="2.40.180.10">
    <property type="entry name" value="Catalase core domain"/>
    <property type="match status" value="1"/>
</dbReference>
<evidence type="ECO:0000313" key="13">
    <source>
        <dbReference type="Proteomes" id="UP000650224"/>
    </source>
</evidence>
<evidence type="ECO:0000256" key="7">
    <source>
        <dbReference type="ARBA" id="ARBA00023324"/>
    </source>
</evidence>
<evidence type="ECO:0000313" key="12">
    <source>
        <dbReference type="EMBL" id="MBD8029966.1"/>
    </source>
</evidence>
<evidence type="ECO:0000256" key="5">
    <source>
        <dbReference type="ARBA" id="ARBA00023002"/>
    </source>
</evidence>
<dbReference type="PANTHER" id="PTHR11465">
    <property type="entry name" value="CATALASE"/>
    <property type="match status" value="1"/>
</dbReference>
<dbReference type="PANTHER" id="PTHR11465:SF9">
    <property type="entry name" value="CATALASE"/>
    <property type="match status" value="1"/>
</dbReference>
<protein>
    <submittedName>
        <fullName evidence="12">Catalase</fullName>
        <ecNumber evidence="12">1.11.1.6</ecNumber>
    </submittedName>
</protein>
<keyword evidence="13" id="KW-1185">Reference proteome</keyword>
<dbReference type="Pfam" id="PF06628">
    <property type="entry name" value="Catalase-rel"/>
    <property type="match status" value="1"/>
</dbReference>
<comment type="cofactor">
    <cofactor evidence="9">
        <name>heme</name>
        <dbReference type="ChEBI" id="CHEBI:30413"/>
    </cofactor>
</comment>
<dbReference type="GO" id="GO:0005737">
    <property type="term" value="C:cytoplasm"/>
    <property type="evidence" value="ECO:0007669"/>
    <property type="project" value="TreeGrafter"/>
</dbReference>
<dbReference type="Proteomes" id="UP000650224">
    <property type="component" value="Unassembled WGS sequence"/>
</dbReference>
<accession>A0A8I0HDW6</accession>
<proteinExistence type="inferred from homology"/>
<feature type="binding site" description="axial binding residue" evidence="9">
    <location>
        <position position="353"/>
    </location>
    <ligand>
        <name>heme</name>
        <dbReference type="ChEBI" id="CHEBI:30413"/>
    </ligand>
    <ligandPart>
        <name>Fe</name>
        <dbReference type="ChEBI" id="CHEBI:18248"/>
    </ligandPart>
</feature>
<keyword evidence="7" id="KW-0376">Hydrogen peroxide</keyword>
<feature type="domain" description="Catalase core" evidence="11">
    <location>
        <begin position="24"/>
        <end position="407"/>
    </location>
</feature>
<evidence type="ECO:0000256" key="6">
    <source>
        <dbReference type="ARBA" id="ARBA00023004"/>
    </source>
</evidence>
<dbReference type="InterPro" id="IPR020835">
    <property type="entry name" value="Catalase_sf"/>
</dbReference>
<evidence type="ECO:0000256" key="1">
    <source>
        <dbReference type="ARBA" id="ARBA00005329"/>
    </source>
</evidence>
<dbReference type="SUPFAM" id="SSF56634">
    <property type="entry name" value="Heme-dependent catalase-like"/>
    <property type="match status" value="1"/>
</dbReference>
<dbReference type="EMBL" id="JACSPR010000003">
    <property type="protein sequence ID" value="MBD8029966.1"/>
    <property type="molecule type" value="Genomic_DNA"/>
</dbReference>
<evidence type="ECO:0000256" key="4">
    <source>
        <dbReference type="ARBA" id="ARBA00022723"/>
    </source>
</evidence>
<gene>
    <name evidence="12" type="ORF">H9627_06460</name>
</gene>
<comment type="caution">
    <text evidence="12">The sequence shown here is derived from an EMBL/GenBank/DDBJ whole genome shotgun (WGS) entry which is preliminary data.</text>
</comment>
<evidence type="ECO:0000256" key="10">
    <source>
        <dbReference type="SAM" id="MobiDB-lite"/>
    </source>
</evidence>
<dbReference type="InterPro" id="IPR010582">
    <property type="entry name" value="Catalase_immune_responsive"/>
</dbReference>
<dbReference type="FunFam" id="2.40.180.10:FF:000001">
    <property type="entry name" value="Catalase"/>
    <property type="match status" value="1"/>
</dbReference>
<name>A0A8I0HDW6_9CORY</name>
<feature type="region of interest" description="Disordered" evidence="10">
    <location>
        <begin position="1"/>
        <end position="32"/>
    </location>
</feature>
<evidence type="ECO:0000256" key="9">
    <source>
        <dbReference type="PIRSR" id="PIRSR038928-2"/>
    </source>
</evidence>
<dbReference type="GO" id="GO:0042744">
    <property type="term" value="P:hydrogen peroxide catabolic process"/>
    <property type="evidence" value="ECO:0007669"/>
    <property type="project" value="UniProtKB-KW"/>
</dbReference>
<feature type="active site" evidence="8">
    <location>
        <position position="71"/>
    </location>
</feature>
<comment type="similarity">
    <text evidence="1">Belongs to the catalase family.</text>
</comment>
<dbReference type="InterPro" id="IPR011614">
    <property type="entry name" value="Catalase_core"/>
</dbReference>
<evidence type="ECO:0000256" key="3">
    <source>
        <dbReference type="ARBA" id="ARBA00022617"/>
    </source>
</evidence>
<evidence type="ECO:0000259" key="11">
    <source>
        <dbReference type="SMART" id="SM01060"/>
    </source>
</evidence>
<sequence>MTENSAADQIIDRGMRPKVAGNTTRHSGAPVASENISVTAGPQGPNILNDIHLLEKLAHFNRENVPERIPHAKGHGAFGELHITEDVSQYTKADLFQPGKVTPMGVRFSTVAGEQGSPDTWRDVHGFALRFYTQEGNYDIVGNNTPTFFVRDGMKFPDFIHSQKRLNKNGLRDADMQWDFWTRAPESAHQVTYLMGDRGTPKTTRHMNGYGSHTFQWVNKDGEAFWVKYHFISRQGVENFTDAEAAEMAGINADYHREDLYNAIENGDYPIWDVKVQIMPFADAENYRWNPFDLTKVWSKKDYPRIDVGYFILNRNPRNFFAQIEQIALDPGNIVPGVGLSPDRMLQARAFAYADQQRYRIGANYRDLPINRPINEVNTYSREGHMQYVFDAEGEPSYSPNRYSKGAGYLDDGETSSSNHTSYGQASDIYVNPDPHGTDLVRAAYVKHQDDDDFMQAGILYREVYNDEEKARLADNISNAMQGISEETEPRVYEYWTNVDENLGARVKELYLQKKAAGAAEHTSSTGDDIDKK</sequence>
<evidence type="ECO:0000256" key="2">
    <source>
        <dbReference type="ARBA" id="ARBA00022559"/>
    </source>
</evidence>
<feature type="active site" evidence="8">
    <location>
        <position position="143"/>
    </location>
</feature>